<dbReference type="Pfam" id="PF03479">
    <property type="entry name" value="PCC"/>
    <property type="match status" value="1"/>
</dbReference>
<name>A0AAP0Q1X0_9MAGN</name>
<dbReference type="Proteomes" id="UP001420932">
    <property type="component" value="Unassembled WGS sequence"/>
</dbReference>
<dbReference type="Gene3D" id="3.30.1330.80">
    <property type="entry name" value="Hypothetical protein, similar to alpha- acetolactate decarboxylase, domain 2"/>
    <property type="match status" value="1"/>
</dbReference>
<sequence length="237" mass="25566">MRVDESGFWLCRSSLEAHRIDRVGVDIRAWIRRCSRAQAARPSPGVKEQAQALSPPCNPRPRSVLNNVAVRPQIPRGTDVVNAVFGFAKHKNVGLCVLTASGTITNVSLRQPSFTPEGGGAVINFHGRFDLLLISATFIPPLSSTNSFTISLAGPQGQIIGGSVVGALAAVGTIFLVTASFDANSYYRLPIEEEMLDAVVSPIVVSGASDESHNHHNRHSSNVRSDQYRRMCHAVVK</sequence>
<dbReference type="InterPro" id="IPR005175">
    <property type="entry name" value="PPC_dom"/>
</dbReference>
<evidence type="ECO:0000313" key="2">
    <source>
        <dbReference type="EMBL" id="KAK9162849.1"/>
    </source>
</evidence>
<comment type="caution">
    <text evidence="2">The sequence shown here is derived from an EMBL/GenBank/DDBJ whole genome shotgun (WGS) entry which is preliminary data.</text>
</comment>
<dbReference type="GO" id="GO:0003680">
    <property type="term" value="F:minor groove of adenine-thymine-rich DNA binding"/>
    <property type="evidence" value="ECO:0007669"/>
    <property type="project" value="InterPro"/>
</dbReference>
<evidence type="ECO:0000259" key="1">
    <source>
        <dbReference type="PROSITE" id="PS51742"/>
    </source>
</evidence>
<feature type="domain" description="PPC" evidence="1">
    <location>
        <begin position="62"/>
        <end position="202"/>
    </location>
</feature>
<dbReference type="PROSITE" id="PS51742">
    <property type="entry name" value="PPC"/>
    <property type="match status" value="1"/>
</dbReference>
<evidence type="ECO:0000313" key="3">
    <source>
        <dbReference type="Proteomes" id="UP001420932"/>
    </source>
</evidence>
<gene>
    <name evidence="2" type="ORF">Syun_003751</name>
</gene>
<dbReference type="CDD" id="cd11378">
    <property type="entry name" value="DUF296"/>
    <property type="match status" value="1"/>
</dbReference>
<proteinExistence type="predicted"/>
<organism evidence="2 3">
    <name type="scientific">Stephania yunnanensis</name>
    <dbReference type="NCBI Taxonomy" id="152371"/>
    <lineage>
        <taxon>Eukaryota</taxon>
        <taxon>Viridiplantae</taxon>
        <taxon>Streptophyta</taxon>
        <taxon>Embryophyta</taxon>
        <taxon>Tracheophyta</taxon>
        <taxon>Spermatophyta</taxon>
        <taxon>Magnoliopsida</taxon>
        <taxon>Ranunculales</taxon>
        <taxon>Menispermaceae</taxon>
        <taxon>Menispermoideae</taxon>
        <taxon>Cissampelideae</taxon>
        <taxon>Stephania</taxon>
    </lineage>
</organism>
<dbReference type="InterPro" id="IPR014476">
    <property type="entry name" value="AHL15-29"/>
</dbReference>
<dbReference type="PANTHER" id="PTHR31100">
    <property type="entry name" value="AT-HOOK MOTIF NUCLEAR-LOCALIZED PROTEIN 15"/>
    <property type="match status" value="1"/>
</dbReference>
<dbReference type="GO" id="GO:0005634">
    <property type="term" value="C:nucleus"/>
    <property type="evidence" value="ECO:0007669"/>
    <property type="project" value="TreeGrafter"/>
</dbReference>
<reference evidence="2 3" key="1">
    <citation type="submission" date="2024-01" db="EMBL/GenBank/DDBJ databases">
        <title>Genome assemblies of Stephania.</title>
        <authorList>
            <person name="Yang L."/>
        </authorList>
    </citation>
    <scope>NUCLEOTIDE SEQUENCE [LARGE SCALE GENOMIC DNA]</scope>
    <source>
        <strain evidence="2">YNDBR</strain>
        <tissue evidence="2">Leaf</tissue>
    </source>
</reference>
<protein>
    <recommendedName>
        <fullName evidence="1">PPC domain-containing protein</fullName>
    </recommendedName>
</protein>
<keyword evidence="3" id="KW-1185">Reference proteome</keyword>
<dbReference type="AlphaFoldDB" id="A0AAP0Q1X0"/>
<dbReference type="GO" id="GO:0003700">
    <property type="term" value="F:DNA-binding transcription factor activity"/>
    <property type="evidence" value="ECO:0007669"/>
    <property type="project" value="TreeGrafter"/>
</dbReference>
<dbReference type="PANTHER" id="PTHR31100:SF69">
    <property type="entry name" value="AT-HOOK MOTIF NUCLEAR-LOCALIZED PROTEIN 17-RELATED"/>
    <property type="match status" value="1"/>
</dbReference>
<dbReference type="SUPFAM" id="SSF117856">
    <property type="entry name" value="AF0104/ALDC/Ptd012-like"/>
    <property type="match status" value="1"/>
</dbReference>
<accession>A0AAP0Q1X0</accession>
<dbReference type="EMBL" id="JBBNAF010000002">
    <property type="protein sequence ID" value="KAK9162849.1"/>
    <property type="molecule type" value="Genomic_DNA"/>
</dbReference>